<dbReference type="SUPFAM" id="SSF46785">
    <property type="entry name" value="Winged helix' DNA-binding domain"/>
    <property type="match status" value="1"/>
</dbReference>
<dbReference type="PANTHER" id="PTHR35790">
    <property type="entry name" value="HTH-TYPE TRANSCRIPTIONAL REGULATOR PCHR"/>
    <property type="match status" value="1"/>
</dbReference>
<name>A0ABT1L6D7_9HYPH</name>
<dbReference type="Proteomes" id="UP001205890">
    <property type="component" value="Unassembled WGS sequence"/>
</dbReference>
<dbReference type="EMBL" id="JANCLU010000001">
    <property type="protein sequence ID" value="MCP8936957.1"/>
    <property type="molecule type" value="Genomic_DNA"/>
</dbReference>
<dbReference type="RefSeq" id="WP_254737401.1">
    <property type="nucleotide sequence ID" value="NZ_JANCLU010000001.1"/>
</dbReference>
<keyword evidence="2" id="KW-0238">DNA-binding</keyword>
<evidence type="ECO:0000256" key="2">
    <source>
        <dbReference type="ARBA" id="ARBA00023125"/>
    </source>
</evidence>
<dbReference type="InterPro" id="IPR036390">
    <property type="entry name" value="WH_DNA-bd_sf"/>
</dbReference>
<dbReference type="SMART" id="SM00347">
    <property type="entry name" value="HTH_MARR"/>
    <property type="match status" value="1"/>
</dbReference>
<keyword evidence="3" id="KW-0804">Transcription</keyword>
<keyword evidence="1" id="KW-0805">Transcription regulation</keyword>
<evidence type="ECO:0000313" key="5">
    <source>
        <dbReference type="EMBL" id="MCP8936957.1"/>
    </source>
</evidence>
<proteinExistence type="predicted"/>
<evidence type="ECO:0000259" key="4">
    <source>
        <dbReference type="PROSITE" id="PS50995"/>
    </source>
</evidence>
<comment type="caution">
    <text evidence="5">The sequence shown here is derived from an EMBL/GenBank/DDBJ whole genome shotgun (WGS) entry which is preliminary data.</text>
</comment>
<organism evidence="5 6">
    <name type="scientific">Alsobacter ponti</name>
    <dbReference type="NCBI Taxonomy" id="2962936"/>
    <lineage>
        <taxon>Bacteria</taxon>
        <taxon>Pseudomonadati</taxon>
        <taxon>Pseudomonadota</taxon>
        <taxon>Alphaproteobacteria</taxon>
        <taxon>Hyphomicrobiales</taxon>
        <taxon>Alsobacteraceae</taxon>
        <taxon>Alsobacter</taxon>
    </lineage>
</organism>
<dbReference type="Pfam" id="PF12802">
    <property type="entry name" value="MarR_2"/>
    <property type="match status" value="1"/>
</dbReference>
<feature type="domain" description="HTH marR-type" evidence="4">
    <location>
        <begin position="26"/>
        <end position="159"/>
    </location>
</feature>
<protein>
    <submittedName>
        <fullName evidence="5">MarR family transcriptional regulator</fullName>
    </submittedName>
</protein>
<dbReference type="Gene3D" id="1.10.10.10">
    <property type="entry name" value="Winged helix-like DNA-binding domain superfamily/Winged helix DNA-binding domain"/>
    <property type="match status" value="1"/>
</dbReference>
<reference evidence="5 6" key="1">
    <citation type="submission" date="2022-07" db="EMBL/GenBank/DDBJ databases">
        <authorList>
            <person name="Li W.-J."/>
            <person name="Deng Q.-Q."/>
        </authorList>
    </citation>
    <scope>NUCLEOTIDE SEQUENCE [LARGE SCALE GENOMIC DNA]</scope>
    <source>
        <strain evidence="5 6">SYSU M60028</strain>
    </source>
</reference>
<sequence length="173" mass="19236">MVKIAGSREAASGQGAGRRAAALALDEFLPYRLNVLAQIVAEGLEREYSAAFGIHIPEWRILAALGEQREMTARDIGRHSRMHKTKVSRAVAHLLDRGLLDRRANETDRREAFLKLSPEGRAIYEAIVPMAKAYEARLTEGLSRQDLAAVDRVLRLILRRVGTPSREPRDTGA</sequence>
<dbReference type="InterPro" id="IPR000835">
    <property type="entry name" value="HTH_MarR-typ"/>
</dbReference>
<dbReference type="PROSITE" id="PS50995">
    <property type="entry name" value="HTH_MARR_2"/>
    <property type="match status" value="1"/>
</dbReference>
<dbReference type="InterPro" id="IPR036388">
    <property type="entry name" value="WH-like_DNA-bd_sf"/>
</dbReference>
<dbReference type="InterPro" id="IPR052067">
    <property type="entry name" value="Metal_resp_HTH_trans_reg"/>
</dbReference>
<evidence type="ECO:0000256" key="3">
    <source>
        <dbReference type="ARBA" id="ARBA00023163"/>
    </source>
</evidence>
<accession>A0ABT1L6D7</accession>
<keyword evidence="6" id="KW-1185">Reference proteome</keyword>
<evidence type="ECO:0000256" key="1">
    <source>
        <dbReference type="ARBA" id="ARBA00023015"/>
    </source>
</evidence>
<dbReference type="PANTHER" id="PTHR35790:SF4">
    <property type="entry name" value="HTH-TYPE TRANSCRIPTIONAL REGULATOR PCHR"/>
    <property type="match status" value="1"/>
</dbReference>
<evidence type="ECO:0000313" key="6">
    <source>
        <dbReference type="Proteomes" id="UP001205890"/>
    </source>
</evidence>
<gene>
    <name evidence="5" type="ORF">NK718_00370</name>
</gene>